<name>A0A1I8PXD3_STOCA</name>
<dbReference type="PROSITE" id="PS00514">
    <property type="entry name" value="FIBRINOGEN_C_1"/>
    <property type="match status" value="1"/>
</dbReference>
<gene>
    <name evidence="5" type="primary">106085437</name>
</gene>
<organism evidence="5 6">
    <name type="scientific">Stomoxys calcitrans</name>
    <name type="common">Stable fly</name>
    <name type="synonym">Conops calcitrans</name>
    <dbReference type="NCBI Taxonomy" id="35570"/>
    <lineage>
        <taxon>Eukaryota</taxon>
        <taxon>Metazoa</taxon>
        <taxon>Ecdysozoa</taxon>
        <taxon>Arthropoda</taxon>
        <taxon>Hexapoda</taxon>
        <taxon>Insecta</taxon>
        <taxon>Pterygota</taxon>
        <taxon>Neoptera</taxon>
        <taxon>Endopterygota</taxon>
        <taxon>Diptera</taxon>
        <taxon>Brachycera</taxon>
        <taxon>Muscomorpha</taxon>
        <taxon>Muscoidea</taxon>
        <taxon>Muscidae</taxon>
        <taxon>Stomoxys</taxon>
    </lineage>
</organism>
<dbReference type="InterPro" id="IPR002181">
    <property type="entry name" value="Fibrinogen_a/b/g_C_dom"/>
</dbReference>
<feature type="coiled-coil region" evidence="2">
    <location>
        <begin position="56"/>
        <end position="90"/>
    </location>
</feature>
<keyword evidence="6" id="KW-1185">Reference proteome</keyword>
<dbReference type="PROSITE" id="PS51406">
    <property type="entry name" value="FIBRINOGEN_C_2"/>
    <property type="match status" value="1"/>
</dbReference>
<dbReference type="SMART" id="SM00186">
    <property type="entry name" value="FBG"/>
    <property type="match status" value="1"/>
</dbReference>
<evidence type="ECO:0000256" key="1">
    <source>
        <dbReference type="ARBA" id="ARBA00023157"/>
    </source>
</evidence>
<dbReference type="AlphaFoldDB" id="A0A1I8PXD3"/>
<dbReference type="Proteomes" id="UP000095300">
    <property type="component" value="Unassembled WGS sequence"/>
</dbReference>
<dbReference type="KEGG" id="scac:106085437"/>
<dbReference type="InterPro" id="IPR014716">
    <property type="entry name" value="Fibrinogen_a/b/g_C_1"/>
</dbReference>
<evidence type="ECO:0000313" key="6">
    <source>
        <dbReference type="Proteomes" id="UP000095300"/>
    </source>
</evidence>
<dbReference type="SUPFAM" id="SSF56496">
    <property type="entry name" value="Fibrinogen C-terminal domain-like"/>
    <property type="match status" value="1"/>
</dbReference>
<evidence type="ECO:0000313" key="5">
    <source>
        <dbReference type="EnsemblMetazoa" id="SCAU011983-PA"/>
    </source>
</evidence>
<dbReference type="VEuPathDB" id="VectorBase:SCAU011983"/>
<keyword evidence="3" id="KW-0732">Signal</keyword>
<dbReference type="InterPro" id="IPR050373">
    <property type="entry name" value="Fibrinogen_C-term_domain"/>
</dbReference>
<dbReference type="EnsemblMetazoa" id="SCAU011983-RA">
    <property type="protein sequence ID" value="SCAU011983-PA"/>
    <property type="gene ID" value="SCAU011983"/>
</dbReference>
<keyword evidence="1" id="KW-1015">Disulfide bond</keyword>
<accession>A0A1I8PXD3</accession>
<evidence type="ECO:0000259" key="4">
    <source>
        <dbReference type="PROSITE" id="PS51406"/>
    </source>
</evidence>
<dbReference type="InterPro" id="IPR036056">
    <property type="entry name" value="Fibrinogen-like_C"/>
</dbReference>
<dbReference type="GO" id="GO:0005615">
    <property type="term" value="C:extracellular space"/>
    <property type="evidence" value="ECO:0007669"/>
    <property type="project" value="TreeGrafter"/>
</dbReference>
<feature type="chain" id="PRO_5009327356" description="Fibrinogen C-terminal domain-containing protein" evidence="3">
    <location>
        <begin position="26"/>
        <end position="273"/>
    </location>
</feature>
<evidence type="ECO:0000256" key="3">
    <source>
        <dbReference type="SAM" id="SignalP"/>
    </source>
</evidence>
<dbReference type="InterPro" id="IPR020837">
    <property type="entry name" value="Fibrinogen_CS"/>
</dbReference>
<dbReference type="Pfam" id="PF00147">
    <property type="entry name" value="Fibrinogen_C"/>
    <property type="match status" value="1"/>
</dbReference>
<dbReference type="Gene3D" id="3.90.215.10">
    <property type="entry name" value="Gamma Fibrinogen, chain A, domain 1"/>
    <property type="match status" value="1"/>
</dbReference>
<dbReference type="OrthoDB" id="6145874at2759"/>
<reference evidence="5" key="1">
    <citation type="submission" date="2020-05" db="UniProtKB">
        <authorList>
            <consortium name="EnsemblMetazoa"/>
        </authorList>
    </citation>
    <scope>IDENTIFICATION</scope>
    <source>
        <strain evidence="5">USDA</strain>
    </source>
</reference>
<protein>
    <recommendedName>
        <fullName evidence="4">Fibrinogen C-terminal domain-containing protein</fullName>
    </recommendedName>
</protein>
<sequence>MLRLCFEIEIKVLILFVLIFHNTSADENLYETCLSEEEDQTIVRWYSDINQCLEGYKDTEHNMLKLQTENEVLQQRIKHLEQHLLALSERLANFEVPSSVVVQRRVDGSENFDRNWEDYKMGFGSSYGEFFIGLDKLHTLTNTKRYELLIVMEDWQYERRYAKYDNFVVGNETEKYMIKSLGKYSGTAGDSLFYHKGKKFSTKDQDNDSFVEGSCAHDHAGAWWFGNCLYSHLNGPYLKSKKIAYHRGISWTTFKGDYYSLKFVEMTLRPHIS</sequence>
<proteinExistence type="predicted"/>
<dbReference type="STRING" id="35570.A0A1I8PXD3"/>
<dbReference type="PANTHER" id="PTHR19143:SF327">
    <property type="entry name" value="FI21813P1-RELATED"/>
    <property type="match status" value="1"/>
</dbReference>
<dbReference type="CDD" id="cd00087">
    <property type="entry name" value="FReD"/>
    <property type="match status" value="1"/>
</dbReference>
<feature type="domain" description="Fibrinogen C-terminal" evidence="4">
    <location>
        <begin position="43"/>
        <end position="272"/>
    </location>
</feature>
<feature type="signal peptide" evidence="3">
    <location>
        <begin position="1"/>
        <end position="25"/>
    </location>
</feature>
<keyword evidence="2" id="KW-0175">Coiled coil</keyword>
<evidence type="ECO:0000256" key="2">
    <source>
        <dbReference type="SAM" id="Coils"/>
    </source>
</evidence>
<dbReference type="PANTHER" id="PTHR19143">
    <property type="entry name" value="FIBRINOGEN/TENASCIN/ANGIOPOEITIN"/>
    <property type="match status" value="1"/>
</dbReference>